<feature type="transmembrane region" description="Helical" evidence="6">
    <location>
        <begin position="40"/>
        <end position="60"/>
    </location>
</feature>
<feature type="domain" description="DUF5698" evidence="8">
    <location>
        <begin position="23"/>
        <end position="81"/>
    </location>
</feature>
<evidence type="ECO:0000259" key="7">
    <source>
        <dbReference type="Pfam" id="PF10035"/>
    </source>
</evidence>
<feature type="domain" description="DUF2179" evidence="7">
    <location>
        <begin position="116"/>
        <end position="167"/>
    </location>
</feature>
<evidence type="ECO:0000259" key="8">
    <source>
        <dbReference type="Pfam" id="PF18955"/>
    </source>
</evidence>
<evidence type="ECO:0000313" key="10">
    <source>
        <dbReference type="Proteomes" id="UP000294902"/>
    </source>
</evidence>
<dbReference type="Pfam" id="PF18955">
    <property type="entry name" value="DUF5698"/>
    <property type="match status" value="1"/>
</dbReference>
<feature type="transmembrane region" description="Helical" evidence="6">
    <location>
        <begin position="66"/>
        <end position="83"/>
    </location>
</feature>
<comment type="similarity">
    <text evidence="6">Belongs to the UPF0316 family.</text>
</comment>
<dbReference type="EMBL" id="SMAL01000003">
    <property type="protein sequence ID" value="TCT15452.1"/>
    <property type="molecule type" value="Genomic_DNA"/>
</dbReference>
<feature type="transmembrane region" description="Helical" evidence="6">
    <location>
        <begin position="6"/>
        <end position="28"/>
    </location>
</feature>
<dbReference type="PANTHER" id="PTHR40060:SF1">
    <property type="entry name" value="UPF0316 PROTEIN YEBE"/>
    <property type="match status" value="1"/>
</dbReference>
<dbReference type="Pfam" id="PF10035">
    <property type="entry name" value="DUF2179"/>
    <property type="match status" value="1"/>
</dbReference>
<gene>
    <name evidence="9" type="ORF">EDC18_103157</name>
</gene>
<accession>A0A4R3ML87</accession>
<name>A0A4R3ML87_9FIRM</name>
<comment type="caution">
    <text evidence="9">The sequence shown here is derived from an EMBL/GenBank/DDBJ whole genome shotgun (WGS) entry which is preliminary data.</text>
</comment>
<dbReference type="InterPro" id="IPR044035">
    <property type="entry name" value="DUF5698"/>
</dbReference>
<dbReference type="HAMAP" id="MF_01515">
    <property type="entry name" value="UPF0316"/>
    <property type="match status" value="1"/>
</dbReference>
<protein>
    <recommendedName>
        <fullName evidence="6">UPF0316 protein EDC18_103157</fullName>
    </recommendedName>
</protein>
<keyword evidence="4 6" id="KW-1133">Transmembrane helix</keyword>
<evidence type="ECO:0000256" key="2">
    <source>
        <dbReference type="ARBA" id="ARBA00022475"/>
    </source>
</evidence>
<dbReference type="GO" id="GO:0005886">
    <property type="term" value="C:plasma membrane"/>
    <property type="evidence" value="ECO:0007669"/>
    <property type="project" value="UniProtKB-SubCell"/>
</dbReference>
<keyword evidence="5 6" id="KW-0472">Membrane</keyword>
<evidence type="ECO:0000256" key="3">
    <source>
        <dbReference type="ARBA" id="ARBA00022692"/>
    </source>
</evidence>
<keyword evidence="10" id="KW-1185">Reference proteome</keyword>
<dbReference type="InterPro" id="IPR022930">
    <property type="entry name" value="UPF0316"/>
</dbReference>
<keyword evidence="2 6" id="KW-1003">Cell membrane</keyword>
<dbReference type="InterPro" id="IPR019264">
    <property type="entry name" value="DUF2179"/>
</dbReference>
<reference evidence="9 10" key="1">
    <citation type="submission" date="2019-03" db="EMBL/GenBank/DDBJ databases">
        <title>Genomic Encyclopedia of Type Strains, Phase IV (KMG-IV): sequencing the most valuable type-strain genomes for metagenomic binning, comparative biology and taxonomic classification.</title>
        <authorList>
            <person name="Goeker M."/>
        </authorList>
    </citation>
    <scope>NUCLEOTIDE SEQUENCE [LARGE SCALE GENOMIC DNA]</scope>
    <source>
        <strain evidence="9 10">DSM 24629</strain>
    </source>
</reference>
<keyword evidence="3 6" id="KW-0812">Transmembrane</keyword>
<dbReference type="Proteomes" id="UP000294902">
    <property type="component" value="Unassembled WGS sequence"/>
</dbReference>
<sequence>MLVNILIYLLIFVVKVFEVTLATTRIVLITKGEKLKGAIIGFFEVIIWIILISTVLADVTSDPFKVLIYSLGFAVGNYVGTIFEQKLGFGTVRLETIVKEEDGIKLTKELRDNGFAVTVVLGEGMHYKRHVLIMHIKRKRTEKAIQLIRNLQPDVVITVNEVKPVYGGYGLFKK</sequence>
<evidence type="ECO:0000313" key="9">
    <source>
        <dbReference type="EMBL" id="TCT15452.1"/>
    </source>
</evidence>
<organism evidence="9 10">
    <name type="scientific">Natranaerovirga pectinivora</name>
    <dbReference type="NCBI Taxonomy" id="682400"/>
    <lineage>
        <taxon>Bacteria</taxon>
        <taxon>Bacillati</taxon>
        <taxon>Bacillota</taxon>
        <taxon>Clostridia</taxon>
        <taxon>Lachnospirales</taxon>
        <taxon>Natranaerovirgaceae</taxon>
        <taxon>Natranaerovirga</taxon>
    </lineage>
</organism>
<dbReference type="CDD" id="cd16381">
    <property type="entry name" value="YitT_C_like_1"/>
    <property type="match status" value="1"/>
</dbReference>
<dbReference type="RefSeq" id="WP_243115069.1">
    <property type="nucleotide sequence ID" value="NZ_SMAL01000003.1"/>
</dbReference>
<evidence type="ECO:0000256" key="5">
    <source>
        <dbReference type="ARBA" id="ARBA00023136"/>
    </source>
</evidence>
<evidence type="ECO:0000256" key="1">
    <source>
        <dbReference type="ARBA" id="ARBA00004651"/>
    </source>
</evidence>
<comment type="subcellular location">
    <subcellularLocation>
        <location evidence="1 6">Cell membrane</location>
        <topology evidence="1 6">Multi-pass membrane protein</topology>
    </subcellularLocation>
</comment>
<evidence type="ECO:0000256" key="6">
    <source>
        <dbReference type="HAMAP-Rule" id="MF_01515"/>
    </source>
</evidence>
<proteinExistence type="inferred from homology"/>
<dbReference type="AlphaFoldDB" id="A0A4R3ML87"/>
<dbReference type="PANTHER" id="PTHR40060">
    <property type="entry name" value="UPF0316 PROTEIN YEBE"/>
    <property type="match status" value="1"/>
</dbReference>
<evidence type="ECO:0000256" key="4">
    <source>
        <dbReference type="ARBA" id="ARBA00022989"/>
    </source>
</evidence>